<dbReference type="RefSeq" id="XP_066657105.1">
    <property type="nucleotide sequence ID" value="XM_066795189.1"/>
</dbReference>
<evidence type="ECO:0000256" key="1">
    <source>
        <dbReference type="SAM" id="MobiDB-lite"/>
    </source>
</evidence>
<reference evidence="2 3" key="1">
    <citation type="submission" date="2024-04" db="EMBL/GenBank/DDBJ databases">
        <title>Phyllosticta paracitricarpa is synonymous to the EU quarantine fungus P. citricarpa based on phylogenomic analyses.</title>
        <authorList>
            <consortium name="Lawrence Berkeley National Laboratory"/>
            <person name="Van ingen-buijs V.A."/>
            <person name="Van westerhoven A.C."/>
            <person name="Haridas S."/>
            <person name="Skiadas P."/>
            <person name="Martin F."/>
            <person name="Groenewald J.Z."/>
            <person name="Crous P.W."/>
            <person name="Seidl M.F."/>
        </authorList>
    </citation>
    <scope>NUCLEOTIDE SEQUENCE [LARGE SCALE GENOMIC DNA]</scope>
    <source>
        <strain evidence="2 3">CPC 17464</strain>
    </source>
</reference>
<dbReference type="Proteomes" id="UP001360953">
    <property type="component" value="Unassembled WGS sequence"/>
</dbReference>
<accession>A0ABR1LXF1</accession>
<dbReference type="GeneID" id="92028095"/>
<feature type="region of interest" description="Disordered" evidence="1">
    <location>
        <begin position="264"/>
        <end position="287"/>
    </location>
</feature>
<feature type="compositionally biased region" description="Basic and acidic residues" evidence="1">
    <location>
        <begin position="183"/>
        <end position="192"/>
    </location>
</feature>
<protein>
    <submittedName>
        <fullName evidence="2">Uncharacterized protein</fullName>
    </submittedName>
</protein>
<evidence type="ECO:0000313" key="2">
    <source>
        <dbReference type="EMBL" id="KAK7539834.1"/>
    </source>
</evidence>
<organism evidence="2 3">
    <name type="scientific">Phyllosticta citribraziliensis</name>
    <dbReference type="NCBI Taxonomy" id="989973"/>
    <lineage>
        <taxon>Eukaryota</taxon>
        <taxon>Fungi</taxon>
        <taxon>Dikarya</taxon>
        <taxon>Ascomycota</taxon>
        <taxon>Pezizomycotina</taxon>
        <taxon>Dothideomycetes</taxon>
        <taxon>Dothideomycetes incertae sedis</taxon>
        <taxon>Botryosphaeriales</taxon>
        <taxon>Phyllostictaceae</taxon>
        <taxon>Phyllosticta</taxon>
    </lineage>
</organism>
<comment type="caution">
    <text evidence="2">The sequence shown here is derived from an EMBL/GenBank/DDBJ whole genome shotgun (WGS) entry which is preliminary data.</text>
</comment>
<sequence>MWSVLATWTVLRSNRHVARSLPRTTGSAYMETISALEAHGIVSRHRRTPPLHLDPGNMLKQAAGACCAQEARGCGLGILFRLTELRSVIQSLGSLVPERKNLLVTGEGFPEIEFHLLSSAIFDTKAEGKRTTDQMLPDASLLQQPHTMLITYLPFNASASSVIRNERLRFRCREHKIRTAAAVDKRGPDRTRTGLKRQGRANSASSCERSGGDMETCERATIAVDRAAVEYGASISSQKESRQRVDELEVIMRARPMACAMITSTSKHPGSQSGNNSSQGTLNNDFSGNVNTKKLEISCS</sequence>
<feature type="compositionally biased region" description="Low complexity" evidence="1">
    <location>
        <begin position="270"/>
        <end position="280"/>
    </location>
</feature>
<dbReference type="EMBL" id="JBBPEH010000004">
    <property type="protein sequence ID" value="KAK7539834.1"/>
    <property type="molecule type" value="Genomic_DNA"/>
</dbReference>
<proteinExistence type="predicted"/>
<evidence type="ECO:0000313" key="3">
    <source>
        <dbReference type="Proteomes" id="UP001360953"/>
    </source>
</evidence>
<feature type="region of interest" description="Disordered" evidence="1">
    <location>
        <begin position="183"/>
        <end position="212"/>
    </location>
</feature>
<gene>
    <name evidence="2" type="ORF">J3D65DRAFT_299753</name>
</gene>
<keyword evidence="3" id="KW-1185">Reference proteome</keyword>
<name>A0ABR1LXF1_9PEZI</name>